<dbReference type="Proteomes" id="UP000076510">
    <property type="component" value="Unassembled WGS sequence"/>
</dbReference>
<dbReference type="AlphaFoldDB" id="A0A0J5T532"/>
<dbReference type="PANTHER" id="PTHR30371:SF0">
    <property type="entry name" value="SEC-INDEPENDENT PROTEIN TRANSLOCASE PROTEIN TATC, CHLOROPLASTIC-RELATED"/>
    <property type="match status" value="1"/>
</dbReference>
<keyword evidence="5" id="KW-0653">Protein transport</keyword>
<comment type="function">
    <text evidence="5">Part of the twin-arginine translocation (Tat) system that transports large folded proteins containing a characteristic twin-arginine motif in their signal peptide across membranes.</text>
</comment>
<gene>
    <name evidence="5" type="primary">tatC</name>
    <name evidence="6" type="ORF">AV649_19585</name>
</gene>
<protein>
    <recommendedName>
        <fullName evidence="5">Sec-independent protein translocase protein TatC</fullName>
    </recommendedName>
</protein>
<comment type="subunit">
    <text evidence="5">Forms a complex with TatA.</text>
</comment>
<keyword evidence="5" id="KW-0811">Translocation</keyword>
<name>A0A0J5T532_9BACI</name>
<dbReference type="HAMAP" id="MF_00902">
    <property type="entry name" value="TatC"/>
    <property type="match status" value="1"/>
</dbReference>
<dbReference type="Pfam" id="PF00902">
    <property type="entry name" value="TatC"/>
    <property type="match status" value="1"/>
</dbReference>
<feature type="transmembrane region" description="Helical" evidence="5">
    <location>
        <begin position="21"/>
        <end position="39"/>
    </location>
</feature>
<dbReference type="RefSeq" id="WP_048007688.1">
    <property type="nucleotide sequence ID" value="NZ_CAXQIX010000045.1"/>
</dbReference>
<dbReference type="OrthoDB" id="9777044at2"/>
<dbReference type="InterPro" id="IPR002033">
    <property type="entry name" value="TatC"/>
</dbReference>
<dbReference type="GO" id="GO:0009977">
    <property type="term" value="F:proton motive force dependent protein transmembrane transporter activity"/>
    <property type="evidence" value="ECO:0007669"/>
    <property type="project" value="TreeGrafter"/>
</dbReference>
<feature type="transmembrane region" description="Helical" evidence="5">
    <location>
        <begin position="217"/>
        <end position="236"/>
    </location>
</feature>
<evidence type="ECO:0000256" key="1">
    <source>
        <dbReference type="ARBA" id="ARBA00004141"/>
    </source>
</evidence>
<dbReference type="GO" id="GO:0033281">
    <property type="term" value="C:TAT protein transport complex"/>
    <property type="evidence" value="ECO:0007669"/>
    <property type="project" value="UniProtKB-UniRule"/>
</dbReference>
<evidence type="ECO:0000256" key="4">
    <source>
        <dbReference type="ARBA" id="ARBA00023136"/>
    </source>
</evidence>
<feature type="transmembrane region" description="Helical" evidence="5">
    <location>
        <begin position="111"/>
        <end position="136"/>
    </location>
</feature>
<accession>A0A0J5T532</accession>
<organism evidence="6 7">
    <name type="scientific">Rossellomorea marisflavi</name>
    <dbReference type="NCBI Taxonomy" id="189381"/>
    <lineage>
        <taxon>Bacteria</taxon>
        <taxon>Bacillati</taxon>
        <taxon>Bacillota</taxon>
        <taxon>Bacilli</taxon>
        <taxon>Bacillales</taxon>
        <taxon>Bacillaceae</taxon>
        <taxon>Rossellomorea</taxon>
    </lineage>
</organism>
<keyword evidence="2 5" id="KW-0812">Transmembrane</keyword>
<comment type="subcellular location">
    <subcellularLocation>
        <location evidence="5">Cell membrane</location>
        <topology evidence="5">Multi-pass membrane protein</topology>
    </subcellularLocation>
    <subcellularLocation>
        <location evidence="1">Membrane</location>
        <topology evidence="1">Multi-pass membrane protein</topology>
    </subcellularLocation>
</comment>
<comment type="caution">
    <text evidence="6">The sequence shown here is derived from an EMBL/GenBank/DDBJ whole genome shotgun (WGS) entry which is preliminary data.</text>
</comment>
<evidence type="ECO:0000256" key="5">
    <source>
        <dbReference type="HAMAP-Rule" id="MF_00902"/>
    </source>
</evidence>
<dbReference type="PROSITE" id="PS01218">
    <property type="entry name" value="TATC"/>
    <property type="match status" value="1"/>
</dbReference>
<comment type="similarity">
    <text evidence="5">Belongs to the TatC family.</text>
</comment>
<dbReference type="InterPro" id="IPR019820">
    <property type="entry name" value="Sec-indep_translocase_CS"/>
</dbReference>
<dbReference type="PRINTS" id="PR01840">
    <property type="entry name" value="TATCFAMILY"/>
</dbReference>
<dbReference type="EMBL" id="LQQY01000017">
    <property type="protein sequence ID" value="KZE48537.1"/>
    <property type="molecule type" value="Genomic_DNA"/>
</dbReference>
<evidence type="ECO:0000256" key="2">
    <source>
        <dbReference type="ARBA" id="ARBA00022692"/>
    </source>
</evidence>
<keyword evidence="4 5" id="KW-0472">Membrane</keyword>
<keyword evidence="5" id="KW-0813">Transport</keyword>
<dbReference type="GO" id="GO:0065002">
    <property type="term" value="P:intracellular protein transmembrane transport"/>
    <property type="evidence" value="ECO:0007669"/>
    <property type="project" value="TreeGrafter"/>
</dbReference>
<dbReference type="NCBIfam" id="TIGR00945">
    <property type="entry name" value="tatC"/>
    <property type="match status" value="1"/>
</dbReference>
<keyword evidence="3 5" id="KW-1133">Transmembrane helix</keyword>
<keyword evidence="5" id="KW-1003">Cell membrane</keyword>
<dbReference type="PATRIC" id="fig|189381.10.peg.625"/>
<proteinExistence type="inferred from homology"/>
<evidence type="ECO:0000313" key="6">
    <source>
        <dbReference type="EMBL" id="KZE48537.1"/>
    </source>
</evidence>
<dbReference type="GO" id="GO:0043953">
    <property type="term" value="P:protein transport by the Tat complex"/>
    <property type="evidence" value="ECO:0007669"/>
    <property type="project" value="UniProtKB-UniRule"/>
</dbReference>
<evidence type="ECO:0000256" key="3">
    <source>
        <dbReference type="ARBA" id="ARBA00022989"/>
    </source>
</evidence>
<feature type="transmembrane region" description="Helical" evidence="5">
    <location>
        <begin position="68"/>
        <end position="90"/>
    </location>
</feature>
<reference evidence="7" key="1">
    <citation type="submission" date="2016-01" db="EMBL/GenBank/DDBJ databases">
        <title>Whole genome sequencing of Bhargavaea cecembensis T14.</title>
        <authorList>
            <person name="Hong K.W."/>
        </authorList>
    </citation>
    <scope>NUCLEOTIDE SEQUENCE [LARGE SCALE GENOMIC DNA]</scope>
    <source>
        <strain evidence="7">M19</strain>
    </source>
</reference>
<dbReference type="PANTHER" id="PTHR30371">
    <property type="entry name" value="SEC-INDEPENDENT PROTEIN TRANSLOCASE PROTEIN TATC"/>
    <property type="match status" value="1"/>
</dbReference>
<evidence type="ECO:0000313" key="7">
    <source>
        <dbReference type="Proteomes" id="UP000076510"/>
    </source>
</evidence>
<feature type="transmembrane region" description="Helical" evidence="5">
    <location>
        <begin position="156"/>
        <end position="182"/>
    </location>
</feature>
<feature type="transmembrane region" description="Helical" evidence="5">
    <location>
        <begin position="194"/>
        <end position="211"/>
    </location>
</feature>
<sequence>MSQTQKDMTVFEHIGELQKRLMFVVVFFLLAVVASFFLAEPLIKYLQHADEAKEMTMNAFRVTDPLKIYMEMIMFIAVIMTSPVILYQVWSFVSPGLYDKERKVTLSYIPVSVLLFLGGLAFSYFILFPYVVSFMMRLSGDLDIQQVIGINEYFQFLFQITIPFGLLFQLPVVMLFLTRLGIITPMMMAKARKAAYFVLLVIAAFITPPDIVSHMMVTLPLLILYEISIGISRIGYRKYLQAEQQMEIERVEEELNQHKG</sequence>